<evidence type="ECO:0000256" key="4">
    <source>
        <dbReference type="ARBA" id="ARBA00023002"/>
    </source>
</evidence>
<dbReference type="PANTHER" id="PTHR42973:SF13">
    <property type="entry name" value="FAD-BINDING PCMH-TYPE DOMAIN-CONTAINING PROTEIN"/>
    <property type="match status" value="1"/>
</dbReference>
<evidence type="ECO:0000256" key="1">
    <source>
        <dbReference type="ARBA" id="ARBA00005466"/>
    </source>
</evidence>
<organism evidence="7 8">
    <name type="scientific">Rhodofomes roseus</name>
    <dbReference type="NCBI Taxonomy" id="34475"/>
    <lineage>
        <taxon>Eukaryota</taxon>
        <taxon>Fungi</taxon>
        <taxon>Dikarya</taxon>
        <taxon>Basidiomycota</taxon>
        <taxon>Agaricomycotina</taxon>
        <taxon>Agaricomycetes</taxon>
        <taxon>Polyporales</taxon>
        <taxon>Rhodofomes</taxon>
    </lineage>
</organism>
<comment type="similarity">
    <text evidence="1">Belongs to the oxygen-dependent FAD-linked oxidoreductase family.</text>
</comment>
<dbReference type="EMBL" id="JADCUA010000019">
    <property type="protein sequence ID" value="KAH9833189.1"/>
    <property type="molecule type" value="Genomic_DNA"/>
</dbReference>
<keyword evidence="4" id="KW-0560">Oxidoreductase</keyword>
<dbReference type="PANTHER" id="PTHR42973">
    <property type="entry name" value="BINDING OXIDOREDUCTASE, PUTATIVE (AFU_ORTHOLOGUE AFUA_1G17690)-RELATED"/>
    <property type="match status" value="1"/>
</dbReference>
<keyword evidence="5" id="KW-0732">Signal</keyword>
<dbReference type="Proteomes" id="UP000814176">
    <property type="component" value="Unassembled WGS sequence"/>
</dbReference>
<evidence type="ECO:0000256" key="3">
    <source>
        <dbReference type="ARBA" id="ARBA00022827"/>
    </source>
</evidence>
<dbReference type="InterPro" id="IPR016166">
    <property type="entry name" value="FAD-bd_PCMH"/>
</dbReference>
<keyword evidence="2" id="KW-0285">Flavoprotein</keyword>
<dbReference type="InterPro" id="IPR006094">
    <property type="entry name" value="Oxid_FAD_bind_N"/>
</dbReference>
<accession>A0ABQ8K8C6</accession>
<dbReference type="SUPFAM" id="SSF56176">
    <property type="entry name" value="FAD-binding/transporter-associated domain-like"/>
    <property type="match status" value="1"/>
</dbReference>
<dbReference type="InterPro" id="IPR050416">
    <property type="entry name" value="FAD-linked_Oxidoreductase"/>
</dbReference>
<name>A0ABQ8K8C6_9APHY</name>
<evidence type="ECO:0000256" key="2">
    <source>
        <dbReference type="ARBA" id="ARBA00022630"/>
    </source>
</evidence>
<proteinExistence type="inferred from homology"/>
<comment type="caution">
    <text evidence="7">The sequence shown here is derived from an EMBL/GenBank/DDBJ whole genome shotgun (WGS) entry which is preliminary data.</text>
</comment>
<feature type="signal peptide" evidence="5">
    <location>
        <begin position="1"/>
        <end position="23"/>
    </location>
</feature>
<dbReference type="InterPro" id="IPR016169">
    <property type="entry name" value="FAD-bd_PCMH_sub2"/>
</dbReference>
<dbReference type="PROSITE" id="PS51387">
    <property type="entry name" value="FAD_PCMH"/>
    <property type="match status" value="1"/>
</dbReference>
<reference evidence="7 8" key="1">
    <citation type="journal article" date="2021" name="Environ. Microbiol.">
        <title>Gene family expansions and transcriptome signatures uncover fungal adaptations to wood decay.</title>
        <authorList>
            <person name="Hage H."/>
            <person name="Miyauchi S."/>
            <person name="Viragh M."/>
            <person name="Drula E."/>
            <person name="Min B."/>
            <person name="Chaduli D."/>
            <person name="Navarro D."/>
            <person name="Favel A."/>
            <person name="Norest M."/>
            <person name="Lesage-Meessen L."/>
            <person name="Balint B."/>
            <person name="Merenyi Z."/>
            <person name="de Eugenio L."/>
            <person name="Morin E."/>
            <person name="Martinez A.T."/>
            <person name="Baldrian P."/>
            <person name="Stursova M."/>
            <person name="Martinez M.J."/>
            <person name="Novotny C."/>
            <person name="Magnuson J.K."/>
            <person name="Spatafora J.W."/>
            <person name="Maurice S."/>
            <person name="Pangilinan J."/>
            <person name="Andreopoulos W."/>
            <person name="LaButti K."/>
            <person name="Hundley H."/>
            <person name="Na H."/>
            <person name="Kuo A."/>
            <person name="Barry K."/>
            <person name="Lipzen A."/>
            <person name="Henrissat B."/>
            <person name="Riley R."/>
            <person name="Ahrendt S."/>
            <person name="Nagy L.G."/>
            <person name="Grigoriev I.V."/>
            <person name="Martin F."/>
            <person name="Rosso M.N."/>
        </authorList>
    </citation>
    <scope>NUCLEOTIDE SEQUENCE [LARGE SCALE GENOMIC DNA]</scope>
    <source>
        <strain evidence="7 8">CIRM-BRFM 1785</strain>
    </source>
</reference>
<evidence type="ECO:0000259" key="6">
    <source>
        <dbReference type="PROSITE" id="PS51387"/>
    </source>
</evidence>
<dbReference type="InterPro" id="IPR036318">
    <property type="entry name" value="FAD-bd_PCMH-like_sf"/>
</dbReference>
<evidence type="ECO:0000313" key="8">
    <source>
        <dbReference type="Proteomes" id="UP000814176"/>
    </source>
</evidence>
<dbReference type="Pfam" id="PF01565">
    <property type="entry name" value="FAD_binding_4"/>
    <property type="match status" value="1"/>
</dbReference>
<sequence length="488" mass="52753">MVHIRRFAFRVAAALVYVSFVQAQTISSVCQRISNSISLASSVFYDPEPSYLADIYHYAESSSQTSVCSVEPGTAEDVGIVLTILGSTRTLFGIKGGGHIMNPNYSSTAGVQISMSRFTAVDYDSSTGTVVVGAGNIWDNVYEALLPYNVNVVGGRVSGIGVAGYTLGGGYSYLTNQYGLTIDTVRVFELVLPNGTVTNVTESKHPDLFFALKGGYNNYGIVTGFTYQTYPQGLVWGGQNIYLGQYVDQINAATADFANNVTDPKAALITTYDYQDGVFVISVLMFYDAPTQPAGIFDGFLTVPALSADVSTRDYLDLVLTENTSTSANMRGYYNTVPLMDITLPLLEAVVSQLQYWQSILSSDSGTLFSYDVEPFLPTILTHGSPSAYPWTRAERFLPLNVYFAWTDAADDSDFYNALVATAANLTAVAVSEGQVLVPVAPHYPNYALYGTSLASIWGTSLGEMIVVKEECDPHNVMGLTGGWKIPI</sequence>
<dbReference type="RefSeq" id="XP_047775955.1">
    <property type="nucleotide sequence ID" value="XM_047924532.1"/>
</dbReference>
<protein>
    <submittedName>
        <fullName evidence="7">FAD dependent oxidoreductase</fullName>
    </submittedName>
</protein>
<dbReference type="GeneID" id="72005264"/>
<feature type="chain" id="PRO_5045946649" evidence="5">
    <location>
        <begin position="24"/>
        <end position="488"/>
    </location>
</feature>
<evidence type="ECO:0000313" key="7">
    <source>
        <dbReference type="EMBL" id="KAH9833189.1"/>
    </source>
</evidence>
<gene>
    <name evidence="7" type="ORF">C8Q71DRAFT_774532</name>
</gene>
<keyword evidence="8" id="KW-1185">Reference proteome</keyword>
<dbReference type="Gene3D" id="3.30.465.10">
    <property type="match status" value="1"/>
</dbReference>
<keyword evidence="3" id="KW-0274">FAD</keyword>
<feature type="domain" description="FAD-binding PCMH-type" evidence="6">
    <location>
        <begin position="62"/>
        <end position="232"/>
    </location>
</feature>
<evidence type="ECO:0000256" key="5">
    <source>
        <dbReference type="SAM" id="SignalP"/>
    </source>
</evidence>